<dbReference type="GO" id="GO:0016514">
    <property type="term" value="C:SWI/SNF complex"/>
    <property type="evidence" value="ECO:0007669"/>
    <property type="project" value="TreeGrafter"/>
</dbReference>
<feature type="region of interest" description="Disordered" evidence="1">
    <location>
        <begin position="903"/>
        <end position="923"/>
    </location>
</feature>
<dbReference type="Proteomes" id="UP000183832">
    <property type="component" value="Unassembled WGS sequence"/>
</dbReference>
<feature type="region of interest" description="Disordered" evidence="1">
    <location>
        <begin position="643"/>
        <end position="683"/>
    </location>
</feature>
<sequence length="2677" mass="293835">MNRRQSLEKGILSPPGTFLTPSPSPSVQHSPRLQSSPSQSPFQQDVLLVTNNSQHFINTFNTTQEQDRKSGTPNRRLSLNHLNSNTGTIVYRPSPSQSPASLTSSSTIIGNEFNTTLVGSNNISLNSKKSKRTPQNNTNQYVGSASTCSPKASKKTMGLLGSPTASPSPSPTLNSQQIVQPFPILNANNSIVFMQQPSQSQRHSILQTSNNQSNVYSHSNNSLSGSVKQNKTPQQILPKPTVSSTSTGSNSSIISGSGNSSIMTSATSTKQIVTQSKMAILHQSGQGQSFQSPPHQSQTLITSSPVGNSSSPSPQPHQVSQSGSIILPSGAQPLLLNQMPVLVQQNTPQGVQLILRPPSAPQLATPSLVIHNRPSPIQQHQPQQLLRILNTNGAMQLATATATPTFIVSSQANLIHQNLQTIKTPTSATTQISQPQLIHQSQQQTVGQRQQPQQILNSHMLGQSVAQIQNLQINGNLTQIQMSNGLNSQFIQQLPAQFQQNIGPFNHIQPIGSQLTAAFQSPSHTSTQNEIVPTAVIPTSTGTHMQFATSQQNTISLTSQGNEMISPVATPQPQIIQTEHSMMSMSPPNSIAFNPQPQTAVILTNDKTIHDIPTSSQQTTLNYPIIHHQSEVMTLDVSQHHQENNLIVTTKPTRKTKKSKKQKMLDQQNQQQQPQLDQQSNTQRSEIIMSPARNSQVPTGKLDLANVIKLCGIMEDDDFMDTEETPQQIENVENKIVDQRQGMTLQSTPDVNVGENNQTDIMITFPGGSSDQPFTFTIPSSSLENSDAMQNDNGKLNQNNLPFMIRFDTSDVQNIGQPYTISIPSNFTESHQSLDDNKMVESAASVPISISTNNVSSAMCVPTFVNSVLSTSVTPTIQSQINEIQNQLMALPPVATGTKVVAAKAQRQRKQSSKKSKKQLEKTIEVPTQIGNIQISQIDSSAVKSSSTIGNKNINNQIQIMPILDKSHHASSSAYDGKHSQVAEKHKVQVPIIQQTISNPNNNNSNQQQNNQHRDHHHHHHHHQSSANAQSNSGPSQVNINVQQNQLINVTNNLQMQVIANPQQHTSGATPAHAPPPPSAASTSSAASSSSASSSSVSSGGAHQNHNNVATSQSLSTQNLIGNIINAQQQQQQPQTGNIIIQGGAFNNQQQSNLPASIQVNIQNQTIANNIITTAPVNQSHITNNNQQQHLQPTAQNILSQLTGNLVLSLSEDGRLILRHDPNIPQDAQSQMILQTILTAPQIFNNVIQTHSMPTSHVIQSNPQQHTVGKIERTNPQNHSQNVVLQNPNILKFVELPKIQPNQQLFSLNTITNEITQLNPNQTTAALSPMERLLIVPSGINAQQLAQCLSQGQIHFNNIGQAPSTDLNKGQQKQQQQQLKTSGISKVFNSNQTVKKEPLEQKIKKSRGKKAKLLEEKIKNDIMIKKESTSFQVQSPPPMKAITTCDDTKVIVKTNTIPTSTVTTTTMNSNGKNTITISPNPSLMMSATTKMNATKSSPYGGNIQKNNTKHQSSISVIPATSATSSSLMRPNLTKTEKIKLTLAPQLSPLTQQQQQQAIPPPLVSVNQAPMPRVQTIQLTPQKQQSLKNIQMQIQQLSAKLQNKNLLGTLTADVDPNSPVHNNPLPVLNNINAMSDGDIYNALQRLFVEQQKILATGKIIPTIPAASSSQVVSNTTNIGSRVISGVNSSQQNVVPITTISSIGSSSQFSNISQKLHTASIVKQEPITTLSNLQQPPPLVVSSPVQVQVKTELALSPTPTTTTTASSLTGSIVISPKYSTNCIKNSSESYQQKELNLPKECKKEDDLNSVTSDNNMNSTVSEKLSTSTTSVSTAENQNKNALAIEANRVMKVTRSSLFERQIFVDQEGCVRPDYNTDFISKNNAVKRLIRYHCLYEEVKDEYDSKEEYEFEEQAKMFLNSYKEMQKKYKTLLLKQSQQNAPTSELMMLDRLRVADLKDEIVSMQADLNTSLFDYQQHHERVAVKNEMSIADPTQSSSNTATIVNHHSTQVEHIISTSKNESSSNQLLATASNHQNAQKYVHNPNSHNVAIMQEPSQILKAKHEQKLLETIKNEKMVKIEPPFDVQRKNSKVNPASNGFSTNSTTTCNHPSSLLSQISPNGSLQQQQHIQIISDIAPSSSSTTISTFSHGSKTNHNWHSKIQNKQQQTQHQMEPIKNENTGDTSTYDEWLVIQKELNMHLVQPSTSTGSNRSCNKKETATKCPKDVLSKTIESDLSDIFEQNASPKSVEKQLDDLFSSTNKSSDLLAASSPLSDYFHVDTSHLGEKTVENRLEALFRETDVINTSPKLSNAQDLVETRLEQLFQGSVAENDESALDNASFLYKNAEMTYEMIQKQVHISTSSSETSNTNASNVNKRQWSGNCDIYTPTSTSMLFTPSSSTSTSSTSMSKRACTAPTNVSFDNKWIDESFDFASEIISTESTIDESIKNRSWNNGEIDHRSEAMISGIQSPHQQNQYHLEANDLITHQQQQHSRHTIDQQQHQHQIQHPITTIINRQENHIEKNLNYDEVDDISRQVQNAIDSILNLQSTDPLHYQLDSSFLELNTITAPSGAPNSPVQQISQSHLNLLPLNHLSQYQLHRNDHDDMTQVGFSNKQTTTNLSKRKYSRMDDIGDCLIGGTNLDDSPSALTITEPTGSESSSTNVGEFVNSLLNCEEKSISS</sequence>
<feature type="compositionally biased region" description="Low complexity" evidence="1">
    <location>
        <begin position="74"/>
        <end position="85"/>
    </location>
</feature>
<feature type="region of interest" description="Disordered" evidence="1">
    <location>
        <begin position="1"/>
        <end position="41"/>
    </location>
</feature>
<feature type="compositionally biased region" description="Polar residues" evidence="1">
    <location>
        <begin position="198"/>
        <end position="235"/>
    </location>
</feature>
<evidence type="ECO:0000313" key="3">
    <source>
        <dbReference type="EMBL" id="CRL08059.1"/>
    </source>
</evidence>
<feature type="compositionally biased region" description="Basic residues" evidence="1">
    <location>
        <begin position="652"/>
        <end position="662"/>
    </location>
</feature>
<feature type="compositionally biased region" description="Polar residues" evidence="1">
    <location>
        <begin position="2088"/>
        <end position="2104"/>
    </location>
</feature>
<feature type="region of interest" description="Disordered" evidence="1">
    <location>
        <begin position="1064"/>
        <end position="1108"/>
    </location>
</feature>
<accession>A0A1J1J6N5</accession>
<feature type="compositionally biased region" description="Low complexity" evidence="1">
    <location>
        <begin position="28"/>
        <end position="41"/>
    </location>
</feature>
<dbReference type="InterPro" id="IPR052438">
    <property type="entry name" value="Chromatin_remod/trans_coact"/>
</dbReference>
<evidence type="ECO:0000313" key="4">
    <source>
        <dbReference type="Proteomes" id="UP000183832"/>
    </source>
</evidence>
<name>A0A1J1J6N5_9DIPT</name>
<feature type="compositionally biased region" description="Basic residues" evidence="1">
    <location>
        <begin position="906"/>
        <end position="917"/>
    </location>
</feature>
<protein>
    <submittedName>
        <fullName evidence="3">CLUMA_CG021027, isoform A</fullName>
    </submittedName>
</protein>
<dbReference type="Pfam" id="PF15249">
    <property type="entry name" value="GLTSCR1"/>
    <property type="match status" value="1"/>
</dbReference>
<dbReference type="GO" id="GO:0045893">
    <property type="term" value="P:positive regulation of DNA-templated transcription"/>
    <property type="evidence" value="ECO:0007669"/>
    <property type="project" value="TreeGrafter"/>
</dbReference>
<evidence type="ECO:0000256" key="1">
    <source>
        <dbReference type="SAM" id="MobiDB-lite"/>
    </source>
</evidence>
<feature type="compositionally biased region" description="Low complexity" evidence="1">
    <location>
        <begin position="998"/>
        <end position="1011"/>
    </location>
</feature>
<feature type="region of interest" description="Disordered" evidence="1">
    <location>
        <begin position="121"/>
        <end position="175"/>
    </location>
</feature>
<feature type="compositionally biased region" description="Basic residues" evidence="1">
    <location>
        <begin position="1014"/>
        <end position="1024"/>
    </location>
</feature>
<dbReference type="PANTHER" id="PTHR15572:SF0">
    <property type="entry name" value="GLUTAMINE-RICH PROTEIN-RELATED"/>
    <property type="match status" value="1"/>
</dbReference>
<dbReference type="STRING" id="568069.A0A1J1J6N5"/>
<feature type="compositionally biased region" description="Low complexity" evidence="1">
    <location>
        <begin position="1025"/>
        <end position="1037"/>
    </location>
</feature>
<feature type="region of interest" description="Disordered" evidence="1">
    <location>
        <begin position="282"/>
        <end position="324"/>
    </location>
</feature>
<feature type="compositionally biased region" description="Low complexity" evidence="1">
    <location>
        <begin position="665"/>
        <end position="683"/>
    </location>
</feature>
<dbReference type="EMBL" id="CVRI01000074">
    <property type="protein sequence ID" value="CRL08059.1"/>
    <property type="molecule type" value="Genomic_DNA"/>
</dbReference>
<feature type="compositionally biased region" description="Low complexity" evidence="1">
    <location>
        <begin position="243"/>
        <end position="265"/>
    </location>
</feature>
<feature type="compositionally biased region" description="Polar residues" evidence="1">
    <location>
        <begin position="133"/>
        <end position="150"/>
    </location>
</feature>
<feature type="region of interest" description="Disordered" evidence="1">
    <location>
        <begin position="2084"/>
        <end position="2104"/>
    </location>
</feature>
<dbReference type="OrthoDB" id="2556847at2759"/>
<dbReference type="PANTHER" id="PTHR15572">
    <property type="entry name" value="GLIOMA TUMOR SUPPRESSOR CANDIDATE REGION GENE 1"/>
    <property type="match status" value="1"/>
</dbReference>
<feature type="region of interest" description="Disordered" evidence="1">
    <location>
        <begin position="198"/>
        <end position="266"/>
    </location>
</feature>
<feature type="compositionally biased region" description="Low complexity" evidence="1">
    <location>
        <begin position="93"/>
        <end position="103"/>
    </location>
</feature>
<evidence type="ECO:0000259" key="2">
    <source>
        <dbReference type="Pfam" id="PF15249"/>
    </source>
</evidence>
<gene>
    <name evidence="3" type="primary">putative AGAP002321-PA</name>
    <name evidence="3" type="ORF">CLUMA_CG021027</name>
</gene>
<dbReference type="InterPro" id="IPR015671">
    <property type="entry name" value="GSCR1_dom"/>
</dbReference>
<feature type="compositionally biased region" description="Low complexity" evidence="1">
    <location>
        <begin position="1080"/>
        <end position="1103"/>
    </location>
</feature>
<reference evidence="3 4" key="1">
    <citation type="submission" date="2015-04" db="EMBL/GenBank/DDBJ databases">
        <authorList>
            <person name="Syromyatnikov M.Y."/>
            <person name="Popov V.N."/>
        </authorList>
    </citation>
    <scope>NUCLEOTIDE SEQUENCE [LARGE SCALE GENOMIC DNA]</scope>
</reference>
<feature type="region of interest" description="Disordered" evidence="1">
    <location>
        <begin position="997"/>
        <end position="1037"/>
    </location>
</feature>
<keyword evidence="4" id="KW-1185">Reference proteome</keyword>
<organism evidence="3 4">
    <name type="scientific">Clunio marinus</name>
    <dbReference type="NCBI Taxonomy" id="568069"/>
    <lineage>
        <taxon>Eukaryota</taxon>
        <taxon>Metazoa</taxon>
        <taxon>Ecdysozoa</taxon>
        <taxon>Arthropoda</taxon>
        <taxon>Hexapoda</taxon>
        <taxon>Insecta</taxon>
        <taxon>Pterygota</taxon>
        <taxon>Neoptera</taxon>
        <taxon>Endopterygota</taxon>
        <taxon>Diptera</taxon>
        <taxon>Nematocera</taxon>
        <taxon>Chironomoidea</taxon>
        <taxon>Chironomidae</taxon>
        <taxon>Clunio</taxon>
    </lineage>
</organism>
<feature type="domain" description="GLTSCR protein conserved" evidence="2">
    <location>
        <begin position="1863"/>
        <end position="1960"/>
    </location>
</feature>
<proteinExistence type="predicted"/>
<feature type="region of interest" description="Disordered" evidence="1">
    <location>
        <begin position="63"/>
        <end position="103"/>
    </location>
</feature>